<organism evidence="2 3">
    <name type="scientific">Actinokineospora xionganensis</name>
    <dbReference type="NCBI Taxonomy" id="2684470"/>
    <lineage>
        <taxon>Bacteria</taxon>
        <taxon>Bacillati</taxon>
        <taxon>Actinomycetota</taxon>
        <taxon>Actinomycetes</taxon>
        <taxon>Pseudonocardiales</taxon>
        <taxon>Pseudonocardiaceae</taxon>
        <taxon>Actinokineospora</taxon>
    </lineage>
</organism>
<accession>A0ABR7L212</accession>
<name>A0ABR7L212_9PSEU</name>
<dbReference type="EMBL" id="JABVED010000002">
    <property type="protein sequence ID" value="MBC6446607.1"/>
    <property type="molecule type" value="Genomic_DNA"/>
</dbReference>
<dbReference type="PROSITE" id="PS51677">
    <property type="entry name" value="NODB"/>
    <property type="match status" value="1"/>
</dbReference>
<evidence type="ECO:0000313" key="3">
    <source>
        <dbReference type="Proteomes" id="UP000734823"/>
    </source>
</evidence>
<gene>
    <name evidence="2" type="ORF">GPZ80_05375</name>
</gene>
<reference evidence="2 3" key="1">
    <citation type="submission" date="2020-06" db="EMBL/GenBank/DDBJ databases">
        <title>Actinokineospora xiongansis sp. nov., isolated from soil of Baiyangdian.</title>
        <authorList>
            <person name="Zhang X."/>
        </authorList>
    </citation>
    <scope>NUCLEOTIDE SEQUENCE [LARGE SCALE GENOMIC DNA]</scope>
    <source>
        <strain evidence="2 3">HBU206404</strain>
    </source>
</reference>
<dbReference type="Gene3D" id="3.20.20.370">
    <property type="entry name" value="Glycoside hydrolase/deacetylase"/>
    <property type="match status" value="1"/>
</dbReference>
<feature type="domain" description="NodB homology" evidence="1">
    <location>
        <begin position="29"/>
        <end position="215"/>
    </location>
</feature>
<dbReference type="Proteomes" id="UP000734823">
    <property type="component" value="Unassembled WGS sequence"/>
</dbReference>
<comment type="caution">
    <text evidence="2">The sequence shown here is derived from an EMBL/GenBank/DDBJ whole genome shotgun (WGS) entry which is preliminary data.</text>
</comment>
<dbReference type="PANTHER" id="PTHR10587:SF137">
    <property type="entry name" value="4-DEOXY-4-FORMAMIDO-L-ARABINOSE-PHOSPHOUNDECAPRENOL DEFORMYLASE ARND-RELATED"/>
    <property type="match status" value="1"/>
</dbReference>
<sequence>MNVRSLIKPVARVITAPVGSVRGVWTTESHAVLTFDDGPDPDGTEKVLAALAEHGATATFFVLIDRARRFRTLLAEAVAQGHEIALHGIDHRRLTTLPAAEVYQRTARGKAELEDLLGMPVRWFRPPFGAQSIGTWRAVKRCGLEPVVWGPTAWDWLDLPVDDLAKRAMERMSAGSVLLAHDGFAGDPDLAADQPAPRFDRGELTTAVLDGLSDRALRGVSLADALRTGSLQRWAWFKS</sequence>
<dbReference type="InterPro" id="IPR002509">
    <property type="entry name" value="NODB_dom"/>
</dbReference>
<protein>
    <submittedName>
        <fullName evidence="2">Polysaccharide deacetylase family protein</fullName>
    </submittedName>
</protein>
<proteinExistence type="predicted"/>
<evidence type="ECO:0000259" key="1">
    <source>
        <dbReference type="PROSITE" id="PS51677"/>
    </source>
</evidence>
<keyword evidence="3" id="KW-1185">Reference proteome</keyword>
<dbReference type="SUPFAM" id="SSF88713">
    <property type="entry name" value="Glycoside hydrolase/deacetylase"/>
    <property type="match status" value="1"/>
</dbReference>
<dbReference type="InterPro" id="IPR011330">
    <property type="entry name" value="Glyco_hydro/deAcase_b/a-brl"/>
</dbReference>
<dbReference type="InterPro" id="IPR050248">
    <property type="entry name" value="Polysacc_deacetylase_ArnD"/>
</dbReference>
<dbReference type="PANTHER" id="PTHR10587">
    <property type="entry name" value="GLYCOSYL TRANSFERASE-RELATED"/>
    <property type="match status" value="1"/>
</dbReference>
<dbReference type="Pfam" id="PF01522">
    <property type="entry name" value="Polysacc_deac_1"/>
    <property type="match status" value="1"/>
</dbReference>
<evidence type="ECO:0000313" key="2">
    <source>
        <dbReference type="EMBL" id="MBC6446607.1"/>
    </source>
</evidence>